<dbReference type="InterPro" id="IPR012340">
    <property type="entry name" value="NA-bd_OB-fold"/>
</dbReference>
<dbReference type="PANTHER" id="PTHR34069:SF2">
    <property type="entry name" value="BETA-KETOACYL-[ACYL-CARRIER-PROTEIN] SYNTHASE III"/>
    <property type="match status" value="1"/>
</dbReference>
<dbReference type="SUPFAM" id="SSF50249">
    <property type="entry name" value="Nucleic acid-binding proteins"/>
    <property type="match status" value="1"/>
</dbReference>
<reference evidence="7" key="1">
    <citation type="submission" date="2015-07" db="EMBL/GenBank/DDBJ databases">
        <authorList>
            <person name="Rodrigo-Torres Lidia"/>
            <person name="Arahal R.David."/>
        </authorList>
    </citation>
    <scope>NUCLEOTIDE SEQUENCE [LARGE SCALE GENOMIC DNA]</scope>
    <source>
        <strain evidence="7">CECT 5112</strain>
    </source>
</reference>
<dbReference type="InterPro" id="IPR002878">
    <property type="entry name" value="ChsH2_C"/>
</dbReference>
<dbReference type="PANTHER" id="PTHR34069">
    <property type="entry name" value="3-OXOACYL-[ACYL-CARRIER-PROTEIN] SYNTHASE 3"/>
    <property type="match status" value="1"/>
</dbReference>
<evidence type="ECO:0000256" key="2">
    <source>
        <dbReference type="ARBA" id="ARBA00023315"/>
    </source>
</evidence>
<evidence type="ECO:0000259" key="5">
    <source>
        <dbReference type="Pfam" id="PF12172"/>
    </source>
</evidence>
<dbReference type="OrthoDB" id="8771453at2"/>
<dbReference type="Gene3D" id="3.40.47.10">
    <property type="match status" value="1"/>
</dbReference>
<feature type="domain" description="Beta-ketoacyl-[acyl-carrier-protein] synthase III C-terminal" evidence="4">
    <location>
        <begin position="216"/>
        <end position="295"/>
    </location>
</feature>
<proteinExistence type="predicted"/>
<dbReference type="SUPFAM" id="SSF53901">
    <property type="entry name" value="Thiolase-like"/>
    <property type="match status" value="2"/>
</dbReference>
<dbReference type="Pfam" id="PF12172">
    <property type="entry name" value="zf-ChsH2"/>
    <property type="match status" value="1"/>
</dbReference>
<dbReference type="Proteomes" id="UP000053235">
    <property type="component" value="Unassembled WGS sequence"/>
</dbReference>
<dbReference type="RefSeq" id="WP_055673660.1">
    <property type="nucleotide sequence ID" value="NZ_CXWD01000024.1"/>
</dbReference>
<sequence>MDLGILAFGGYLPQSRLQRAEISKMHGWYNPGLKGLAKGERTIANWDEDAITMAVEAARDCLTGLDRSEISAVFMASTSFPFDDRQNAGVVAEALNLKSQLMTLDLAASQRAGSSGLSVALQAASGAEEPILFAASEQRKTKAASPQEMTYGDGAAAVLVGKGDVVAKFIGAHTVYADFVDHFRGAGHAYDYAWEERWLRDEGYLKIVPEAITAVLEKTGTAASDVTTFCFPAAMKRVASMLASKAGFADEAVADNLQATCGEAGAAHPVIMLVHALETASPGDKILVTGFGQGCDALIFEVTDAIEKLAPRTAVSGHLARRRADTNYARFLTVNGLVTVEEGIRAEVDKQTGLSAHYRNRDMAQRMIGGCCSECGTLQFPKSNVCVNPNCGAIGAQEDHAFADKKARLNSFTADRLTFSPDPPAYYGMIQFEDGGRLMADFTDVDPDQELAVGMPMKLMFRVKDYDRSRGFRRYFWKATPDNDDQASAPSEAAE</sequence>
<gene>
    <name evidence="6" type="ORF">LAX5112_04455</name>
</gene>
<organism evidence="6 7">
    <name type="scientific">Roseibium alexandrii</name>
    <dbReference type="NCBI Taxonomy" id="388408"/>
    <lineage>
        <taxon>Bacteria</taxon>
        <taxon>Pseudomonadati</taxon>
        <taxon>Pseudomonadota</taxon>
        <taxon>Alphaproteobacteria</taxon>
        <taxon>Hyphomicrobiales</taxon>
        <taxon>Stappiaceae</taxon>
        <taxon>Roseibium</taxon>
    </lineage>
</organism>
<dbReference type="EMBL" id="CXWD01000024">
    <property type="protein sequence ID" value="CTQ76069.1"/>
    <property type="molecule type" value="Genomic_DNA"/>
</dbReference>
<evidence type="ECO:0000256" key="1">
    <source>
        <dbReference type="ARBA" id="ARBA00022679"/>
    </source>
</evidence>
<name>A0A0M7AMF0_9HYPH</name>
<dbReference type="GO" id="GO:0016746">
    <property type="term" value="F:acyltransferase activity"/>
    <property type="evidence" value="ECO:0007669"/>
    <property type="project" value="UniProtKB-KW"/>
</dbReference>
<feature type="domain" description="ChsH2 rubredoxin-like zinc ribbon" evidence="5">
    <location>
        <begin position="365"/>
        <end position="393"/>
    </location>
</feature>
<dbReference type="InterPro" id="IPR013747">
    <property type="entry name" value="ACP_syn_III_C"/>
</dbReference>
<evidence type="ECO:0000259" key="3">
    <source>
        <dbReference type="Pfam" id="PF01796"/>
    </source>
</evidence>
<protein>
    <submittedName>
        <fullName evidence="6">3-oxoacyl-(Acyl carrier protein) synthase III</fullName>
    </submittedName>
</protein>
<accession>A0A0M7AMF0</accession>
<evidence type="ECO:0000313" key="6">
    <source>
        <dbReference type="EMBL" id="CTQ76069.1"/>
    </source>
</evidence>
<evidence type="ECO:0000259" key="4">
    <source>
        <dbReference type="Pfam" id="PF08541"/>
    </source>
</evidence>
<dbReference type="STRING" id="388408.LAX5112_04455"/>
<dbReference type="InterPro" id="IPR016039">
    <property type="entry name" value="Thiolase-like"/>
</dbReference>
<keyword evidence="1" id="KW-0808">Transferase</keyword>
<dbReference type="AlphaFoldDB" id="A0A0M7AMF0"/>
<dbReference type="Pfam" id="PF08541">
    <property type="entry name" value="ACP_syn_III_C"/>
    <property type="match status" value="1"/>
</dbReference>
<dbReference type="CDD" id="cd00827">
    <property type="entry name" value="init_cond_enzymes"/>
    <property type="match status" value="1"/>
</dbReference>
<keyword evidence="2" id="KW-0012">Acyltransferase</keyword>
<feature type="domain" description="ChsH2 C-terminal OB-fold" evidence="3">
    <location>
        <begin position="405"/>
        <end position="462"/>
    </location>
</feature>
<dbReference type="Pfam" id="PF01796">
    <property type="entry name" value="OB_ChsH2_C"/>
    <property type="match status" value="1"/>
</dbReference>
<keyword evidence="7" id="KW-1185">Reference proteome</keyword>
<dbReference type="InterPro" id="IPR022002">
    <property type="entry name" value="ChsH2_Znr"/>
</dbReference>
<dbReference type="GO" id="GO:0044550">
    <property type="term" value="P:secondary metabolite biosynthetic process"/>
    <property type="evidence" value="ECO:0007669"/>
    <property type="project" value="TreeGrafter"/>
</dbReference>
<evidence type="ECO:0000313" key="7">
    <source>
        <dbReference type="Proteomes" id="UP000053235"/>
    </source>
</evidence>